<dbReference type="InterPro" id="IPR041966">
    <property type="entry name" value="LOTUS-like"/>
</dbReference>
<dbReference type="InterPro" id="IPR021139">
    <property type="entry name" value="NYN"/>
</dbReference>
<evidence type="ECO:0000256" key="1">
    <source>
        <dbReference type="SAM" id="MobiDB-lite"/>
    </source>
</evidence>
<dbReference type="PROSITE" id="PS51644">
    <property type="entry name" value="HTH_OST"/>
    <property type="match status" value="1"/>
</dbReference>
<dbReference type="RefSeq" id="WP_224121276.1">
    <property type="nucleotide sequence ID" value="NZ_JAIQZJ010000001.1"/>
</dbReference>
<evidence type="ECO:0000313" key="3">
    <source>
        <dbReference type="EMBL" id="MBZ5736908.1"/>
    </source>
</evidence>
<protein>
    <submittedName>
        <fullName evidence="3">NYN domain-containing protein</fullName>
    </submittedName>
</protein>
<keyword evidence="4" id="KW-1185">Reference proteome</keyword>
<sequence>MSDDSPRLAVLIDADNTSARLVKEMFEELAGYGTITVKRAYGDWSSDGLKGWRNVLLGNAISPQQQFAYTTGKNATDSALIIDAMDLLYSRNVEGFAIVSSDSDFTPLAMRLRESGKRVIGVGQRKTPKAFVEACERFVFLEVLDSSSAVEPPEESPSEQPEENSPRPIQSVLTKALNKVATDDDHWTSLSALGNHMNRTDPSFDARTYGFSKLSDLVKGQPFVETKIVTGPSGQGSLWVRLKGRRPADAPAARKTAKPAAKKSPTKKTASKAAGTAKKAE</sequence>
<dbReference type="Gene3D" id="3.40.50.1010">
    <property type="entry name" value="5'-nuclease"/>
    <property type="match status" value="1"/>
</dbReference>
<dbReference type="CDD" id="cd11297">
    <property type="entry name" value="PIN_LabA-like_N_1"/>
    <property type="match status" value="1"/>
</dbReference>
<accession>A0ABS7U7D9</accession>
<dbReference type="EMBL" id="JAIQZJ010000001">
    <property type="protein sequence ID" value="MBZ5736908.1"/>
    <property type="molecule type" value="Genomic_DNA"/>
</dbReference>
<name>A0ABS7U7D9_9ACTN</name>
<dbReference type="InterPro" id="IPR025605">
    <property type="entry name" value="OST-HTH/LOTUS_dom"/>
</dbReference>
<dbReference type="Pfam" id="PF12872">
    <property type="entry name" value="OST-HTH"/>
    <property type="match status" value="1"/>
</dbReference>
<dbReference type="Proteomes" id="UP000780875">
    <property type="component" value="Unassembled WGS sequence"/>
</dbReference>
<feature type="compositionally biased region" description="Low complexity" evidence="1">
    <location>
        <begin position="271"/>
        <end position="281"/>
    </location>
</feature>
<dbReference type="PANTHER" id="PTHR35811">
    <property type="entry name" value="SLR1870 PROTEIN"/>
    <property type="match status" value="1"/>
</dbReference>
<gene>
    <name evidence="3" type="ORF">K8U61_01945</name>
</gene>
<dbReference type="PANTHER" id="PTHR35811:SF1">
    <property type="entry name" value="HTH OST-TYPE DOMAIN-CONTAINING PROTEIN"/>
    <property type="match status" value="1"/>
</dbReference>
<evidence type="ECO:0000259" key="2">
    <source>
        <dbReference type="PROSITE" id="PS51644"/>
    </source>
</evidence>
<reference evidence="3 4" key="1">
    <citation type="submission" date="2021-09" db="EMBL/GenBank/DDBJ databases">
        <title>Whole genome sequence of Nocardioides sp. GBK3QG-3.</title>
        <authorList>
            <person name="Tuo L."/>
        </authorList>
    </citation>
    <scope>NUCLEOTIDE SEQUENCE [LARGE SCALE GENOMIC DNA]</scope>
    <source>
        <strain evidence="3 4">GBK3QG-3</strain>
    </source>
</reference>
<proteinExistence type="predicted"/>
<dbReference type="Pfam" id="PF01936">
    <property type="entry name" value="NYN"/>
    <property type="match status" value="1"/>
</dbReference>
<dbReference type="CDD" id="cd10146">
    <property type="entry name" value="LabA_like_C"/>
    <property type="match status" value="1"/>
</dbReference>
<feature type="compositionally biased region" description="Basic residues" evidence="1">
    <location>
        <begin position="255"/>
        <end position="270"/>
    </location>
</feature>
<comment type="caution">
    <text evidence="3">The sequence shown here is derived from an EMBL/GenBank/DDBJ whole genome shotgun (WGS) entry which is preliminary data.</text>
</comment>
<feature type="region of interest" description="Disordered" evidence="1">
    <location>
        <begin position="148"/>
        <end position="168"/>
    </location>
</feature>
<feature type="region of interest" description="Disordered" evidence="1">
    <location>
        <begin position="233"/>
        <end position="281"/>
    </location>
</feature>
<evidence type="ECO:0000313" key="4">
    <source>
        <dbReference type="Proteomes" id="UP000780875"/>
    </source>
</evidence>
<organism evidence="3 4">
    <name type="scientific">Nocardioides mangrovi</name>
    <dbReference type="NCBI Taxonomy" id="2874580"/>
    <lineage>
        <taxon>Bacteria</taxon>
        <taxon>Bacillati</taxon>
        <taxon>Actinomycetota</taxon>
        <taxon>Actinomycetes</taxon>
        <taxon>Propionibacteriales</taxon>
        <taxon>Nocardioidaceae</taxon>
        <taxon>Nocardioides</taxon>
    </lineage>
</organism>
<dbReference type="Gene3D" id="3.30.420.610">
    <property type="entry name" value="LOTUS domain-like"/>
    <property type="match status" value="1"/>
</dbReference>
<feature type="compositionally biased region" description="Acidic residues" evidence="1">
    <location>
        <begin position="152"/>
        <end position="162"/>
    </location>
</feature>
<feature type="domain" description="HTH OST-type" evidence="2">
    <location>
        <begin position="165"/>
        <end position="244"/>
    </location>
</feature>